<evidence type="ECO:0000313" key="2">
    <source>
        <dbReference type="Proteomes" id="UP000321532"/>
    </source>
</evidence>
<comment type="caution">
    <text evidence="1">The sequence shown here is derived from an EMBL/GenBank/DDBJ whole genome shotgun (WGS) entry which is preliminary data.</text>
</comment>
<protein>
    <submittedName>
        <fullName evidence="1">Uncharacterized protein</fullName>
    </submittedName>
</protein>
<dbReference type="Proteomes" id="UP000321532">
    <property type="component" value="Unassembled WGS sequence"/>
</dbReference>
<proteinExistence type="predicted"/>
<keyword evidence="2" id="KW-1185">Reference proteome</keyword>
<evidence type="ECO:0000313" key="1">
    <source>
        <dbReference type="EMBL" id="GEO02593.1"/>
    </source>
</evidence>
<organism evidence="1 2">
    <name type="scientific">Adhaeribacter aerolatus</name>
    <dbReference type="NCBI Taxonomy" id="670289"/>
    <lineage>
        <taxon>Bacteria</taxon>
        <taxon>Pseudomonadati</taxon>
        <taxon>Bacteroidota</taxon>
        <taxon>Cytophagia</taxon>
        <taxon>Cytophagales</taxon>
        <taxon>Hymenobacteraceae</taxon>
        <taxon>Adhaeribacter</taxon>
    </lineage>
</organism>
<reference evidence="1 2" key="1">
    <citation type="submission" date="2019-07" db="EMBL/GenBank/DDBJ databases">
        <title>Whole genome shotgun sequence of Adhaeribacter aerolatus NBRC 106133.</title>
        <authorList>
            <person name="Hosoyama A."/>
            <person name="Uohara A."/>
            <person name="Ohji S."/>
            <person name="Ichikawa N."/>
        </authorList>
    </citation>
    <scope>NUCLEOTIDE SEQUENCE [LARGE SCALE GENOMIC DNA]</scope>
    <source>
        <strain evidence="1 2">NBRC 106133</strain>
    </source>
</reference>
<dbReference type="AlphaFoldDB" id="A0A512ASA9"/>
<dbReference type="EMBL" id="BJYS01000001">
    <property type="protein sequence ID" value="GEO02593.1"/>
    <property type="molecule type" value="Genomic_DNA"/>
</dbReference>
<accession>A0A512ASA9</accession>
<gene>
    <name evidence="1" type="ORF">AAE02nite_02570</name>
</gene>
<sequence>MISGHNFIQAVNRVAIVFRDKPSGLIVGYVGIDDKLRIPTKKYTAGGGKGSITIDTEEAFERTKEVIQDLQSLFTHIFARLLNSPPLEGAGGGQNPILLPKP</sequence>
<name>A0A512ASA9_9BACT</name>